<feature type="region of interest" description="Disordered" evidence="4">
    <location>
        <begin position="741"/>
        <end position="958"/>
    </location>
</feature>
<dbReference type="FunCoup" id="A0A7M7T005">
    <property type="interactions" value="465"/>
</dbReference>
<name>A0A7M7T005_STRPU</name>
<feature type="compositionally biased region" description="Low complexity" evidence="4">
    <location>
        <begin position="789"/>
        <end position="803"/>
    </location>
</feature>
<feature type="compositionally biased region" description="Basic and acidic residues" evidence="4">
    <location>
        <begin position="1486"/>
        <end position="1497"/>
    </location>
</feature>
<evidence type="ECO:0000313" key="7">
    <source>
        <dbReference type="Proteomes" id="UP000007110"/>
    </source>
</evidence>
<feature type="region of interest" description="Disordered" evidence="4">
    <location>
        <begin position="1107"/>
        <end position="1127"/>
    </location>
</feature>
<keyword evidence="1 3" id="KW-0479">Metal-binding</keyword>
<dbReference type="GO" id="GO:0047555">
    <property type="term" value="F:3',5'-cyclic-GMP phosphodiesterase activity"/>
    <property type="evidence" value="ECO:0000318"/>
    <property type="project" value="GO_Central"/>
</dbReference>
<feature type="compositionally biased region" description="Basic and acidic residues" evidence="4">
    <location>
        <begin position="22"/>
        <end position="38"/>
    </location>
</feature>
<dbReference type="InterPro" id="IPR003607">
    <property type="entry name" value="HD/PDEase_dom"/>
</dbReference>
<keyword evidence="7" id="KW-1185">Reference proteome</keyword>
<feature type="region of interest" description="Disordered" evidence="4">
    <location>
        <begin position="1431"/>
        <end position="1566"/>
    </location>
</feature>
<dbReference type="Proteomes" id="UP000007110">
    <property type="component" value="Unassembled WGS sequence"/>
</dbReference>
<feature type="region of interest" description="Disordered" evidence="4">
    <location>
        <begin position="1"/>
        <end position="498"/>
    </location>
</feature>
<evidence type="ECO:0000256" key="3">
    <source>
        <dbReference type="RuleBase" id="RU363067"/>
    </source>
</evidence>
<feature type="compositionally biased region" description="Basic and acidic residues" evidence="4">
    <location>
        <begin position="446"/>
        <end position="461"/>
    </location>
</feature>
<dbReference type="EC" id="3.1.4.-" evidence="3"/>
<dbReference type="GO" id="GO:0141162">
    <property type="term" value="P:negative regulation of cAMP/PKA signal transduction"/>
    <property type="evidence" value="ECO:0000318"/>
    <property type="project" value="GO_Central"/>
</dbReference>
<dbReference type="Pfam" id="PF00233">
    <property type="entry name" value="PDEase_I"/>
    <property type="match status" value="1"/>
</dbReference>
<dbReference type="InterPro" id="IPR002073">
    <property type="entry name" value="PDEase_catalytic_dom"/>
</dbReference>
<dbReference type="PROSITE" id="PS00126">
    <property type="entry name" value="PDEASE_I_1"/>
    <property type="match status" value="1"/>
</dbReference>
<feature type="compositionally biased region" description="Basic and acidic residues" evidence="4">
    <location>
        <begin position="275"/>
        <end position="290"/>
    </location>
</feature>
<feature type="compositionally biased region" description="Acidic residues" evidence="4">
    <location>
        <begin position="1377"/>
        <end position="1394"/>
    </location>
</feature>
<dbReference type="GO" id="GO:0007165">
    <property type="term" value="P:signal transduction"/>
    <property type="evidence" value="ECO:0007669"/>
    <property type="project" value="InterPro"/>
</dbReference>
<evidence type="ECO:0000313" key="6">
    <source>
        <dbReference type="EnsemblMetazoa" id="XP_030843868"/>
    </source>
</evidence>
<feature type="compositionally biased region" description="Basic and acidic residues" evidence="4">
    <location>
        <begin position="1358"/>
        <end position="1376"/>
    </location>
</feature>
<evidence type="ECO:0000256" key="2">
    <source>
        <dbReference type="ARBA" id="ARBA00022801"/>
    </source>
</evidence>
<feature type="compositionally biased region" description="Basic and acidic residues" evidence="4">
    <location>
        <begin position="313"/>
        <end position="322"/>
    </location>
</feature>
<dbReference type="RefSeq" id="XP_030843868.1">
    <property type="nucleotide sequence ID" value="XM_030988008.1"/>
</dbReference>
<dbReference type="SMART" id="SM00471">
    <property type="entry name" value="HDc"/>
    <property type="match status" value="1"/>
</dbReference>
<dbReference type="Gene3D" id="1.10.1300.10">
    <property type="entry name" value="3'5'-cyclic nucleotide phosphodiesterase, catalytic domain"/>
    <property type="match status" value="1"/>
</dbReference>
<feature type="compositionally biased region" description="Basic and acidic residues" evidence="4">
    <location>
        <begin position="83"/>
        <end position="107"/>
    </location>
</feature>
<comment type="cofactor">
    <cofactor evidence="3">
        <name>a divalent metal cation</name>
        <dbReference type="ChEBI" id="CHEBI:60240"/>
    </cofactor>
    <text evidence="3">Binds 2 divalent metal cations per subunit. Site 1 may preferentially bind zinc ions, while site 2 has a preference for magnesium and/or manganese ions.</text>
</comment>
<feature type="compositionally biased region" description="Basic residues" evidence="4">
    <location>
        <begin position="1"/>
        <end position="21"/>
    </location>
</feature>
<evidence type="ECO:0000259" key="5">
    <source>
        <dbReference type="PROSITE" id="PS51845"/>
    </source>
</evidence>
<evidence type="ECO:0000256" key="1">
    <source>
        <dbReference type="ARBA" id="ARBA00022723"/>
    </source>
</evidence>
<feature type="compositionally biased region" description="Polar residues" evidence="4">
    <location>
        <begin position="891"/>
        <end position="900"/>
    </location>
</feature>
<feature type="compositionally biased region" description="Low complexity" evidence="4">
    <location>
        <begin position="843"/>
        <end position="856"/>
    </location>
</feature>
<dbReference type="SUPFAM" id="SSF109604">
    <property type="entry name" value="HD-domain/PDEase-like"/>
    <property type="match status" value="1"/>
</dbReference>
<feature type="region of interest" description="Disordered" evidence="4">
    <location>
        <begin position="1354"/>
        <end position="1410"/>
    </location>
</feature>
<feature type="compositionally biased region" description="Basic and acidic residues" evidence="4">
    <location>
        <begin position="1431"/>
        <end position="1443"/>
    </location>
</feature>
<dbReference type="GO" id="GO:0046872">
    <property type="term" value="F:metal ion binding"/>
    <property type="evidence" value="ECO:0007669"/>
    <property type="project" value="UniProtKB-KW"/>
</dbReference>
<feature type="compositionally biased region" description="Polar residues" evidence="4">
    <location>
        <begin position="432"/>
        <end position="445"/>
    </location>
</feature>
<dbReference type="CDD" id="cd00077">
    <property type="entry name" value="HDc"/>
    <property type="match status" value="1"/>
</dbReference>
<dbReference type="GO" id="GO:0004115">
    <property type="term" value="F:3',5'-cyclic-AMP phosphodiesterase activity"/>
    <property type="evidence" value="ECO:0000318"/>
    <property type="project" value="GO_Central"/>
</dbReference>
<reference evidence="6" key="2">
    <citation type="submission" date="2021-01" db="UniProtKB">
        <authorList>
            <consortium name="EnsemblMetazoa"/>
        </authorList>
    </citation>
    <scope>IDENTIFICATION</scope>
</reference>
<dbReference type="InterPro" id="IPR036971">
    <property type="entry name" value="PDEase_catalytic_dom_sf"/>
</dbReference>
<feature type="compositionally biased region" description="Polar residues" evidence="4">
    <location>
        <begin position="912"/>
        <end position="924"/>
    </location>
</feature>
<protein>
    <recommendedName>
        <fullName evidence="3">Phosphodiesterase</fullName>
        <ecNumber evidence="3">3.1.4.-</ecNumber>
    </recommendedName>
</protein>
<feature type="domain" description="PDEase" evidence="5">
    <location>
        <begin position="993"/>
        <end position="1434"/>
    </location>
</feature>
<feature type="compositionally biased region" description="Low complexity" evidence="4">
    <location>
        <begin position="741"/>
        <end position="768"/>
    </location>
</feature>
<evidence type="ECO:0000256" key="4">
    <source>
        <dbReference type="SAM" id="MobiDB-lite"/>
    </source>
</evidence>
<keyword evidence="2 3" id="KW-0378">Hydrolase</keyword>
<dbReference type="EnsemblMetazoa" id="XM_030988008">
    <property type="protein sequence ID" value="XP_030843868"/>
    <property type="gene ID" value="LOC589178"/>
</dbReference>
<feature type="compositionally biased region" description="Polar residues" evidence="4">
    <location>
        <begin position="371"/>
        <end position="394"/>
    </location>
</feature>
<feature type="compositionally biased region" description="Basic and acidic residues" evidence="4">
    <location>
        <begin position="470"/>
        <end position="498"/>
    </location>
</feature>
<dbReference type="InterPro" id="IPR023174">
    <property type="entry name" value="PDEase_CS"/>
</dbReference>
<dbReference type="GeneID" id="589178"/>
<accession>A0A7M7T005</accession>
<feature type="compositionally biased region" description="Basic and acidic residues" evidence="4">
    <location>
        <begin position="172"/>
        <end position="194"/>
    </location>
</feature>
<comment type="similarity">
    <text evidence="3">Belongs to the cyclic nucleotide phosphodiesterase family.</text>
</comment>
<dbReference type="PANTHER" id="PTHR11347">
    <property type="entry name" value="CYCLIC NUCLEOTIDE PHOSPHODIESTERASE"/>
    <property type="match status" value="1"/>
</dbReference>
<proteinExistence type="inferred from homology"/>
<organism evidence="6 7">
    <name type="scientific">Strongylocentrotus purpuratus</name>
    <name type="common">Purple sea urchin</name>
    <dbReference type="NCBI Taxonomy" id="7668"/>
    <lineage>
        <taxon>Eukaryota</taxon>
        <taxon>Metazoa</taxon>
        <taxon>Echinodermata</taxon>
        <taxon>Eleutherozoa</taxon>
        <taxon>Echinozoa</taxon>
        <taxon>Echinoidea</taxon>
        <taxon>Euechinoidea</taxon>
        <taxon>Echinacea</taxon>
        <taxon>Camarodonta</taxon>
        <taxon>Echinidea</taxon>
        <taxon>Strongylocentrotidae</taxon>
        <taxon>Strongylocentrotus</taxon>
    </lineage>
</organism>
<feature type="compositionally biased region" description="Basic and acidic residues" evidence="4">
    <location>
        <begin position="1511"/>
        <end position="1527"/>
    </location>
</feature>
<dbReference type="PROSITE" id="PS51845">
    <property type="entry name" value="PDEASE_I_2"/>
    <property type="match status" value="1"/>
</dbReference>
<dbReference type="InParanoid" id="A0A7M7T005"/>
<reference evidence="7" key="1">
    <citation type="submission" date="2015-02" db="EMBL/GenBank/DDBJ databases">
        <title>Genome sequencing for Strongylocentrotus purpuratus.</title>
        <authorList>
            <person name="Murali S."/>
            <person name="Liu Y."/>
            <person name="Vee V."/>
            <person name="English A."/>
            <person name="Wang M."/>
            <person name="Skinner E."/>
            <person name="Han Y."/>
            <person name="Muzny D.M."/>
            <person name="Worley K.C."/>
            <person name="Gibbs R.A."/>
        </authorList>
    </citation>
    <scope>NUCLEOTIDE SEQUENCE</scope>
</reference>
<dbReference type="OMA" id="TPNHEII"/>
<feature type="compositionally biased region" description="Low complexity" evidence="4">
    <location>
        <begin position="145"/>
        <end position="156"/>
    </location>
</feature>
<feature type="compositionally biased region" description="Basic and acidic residues" evidence="4">
    <location>
        <begin position="118"/>
        <end position="140"/>
    </location>
</feature>
<dbReference type="OrthoDB" id="189220at2759"/>
<feature type="compositionally biased region" description="Basic and acidic residues" evidence="4">
    <location>
        <begin position="224"/>
        <end position="245"/>
    </location>
</feature>
<dbReference type="FunFam" id="1.10.1300.10:FF:000026">
    <property type="entry name" value="Phosphodiesterase"/>
    <property type="match status" value="1"/>
</dbReference>
<sequence length="1566" mass="173076">MHAHSAKLSHPHGSGKKAKRSLSHEHMRTHSKESKDQPDLGGARSGMEPKPVPHPIDISSNHHNYAEAHPNFQDGKGNFLSRDGLRLSKEKQRSHDAPCSPRFKESYMHLADSSGSPRSKDSYMHHADSSRSPRLKDSYMHHAKPQSPRSPLSPKSPKIKDSHFSFWPNSPKSKESYTHHAEVPKSPRSKEPNRHSGHGHQSPNAKDVHRMQDPGSPKHKGKDPHHQCPSDASSKDSRFQRKNSAEKPSPGKGGDIDNQHDPLVPVHSGSPPVIRAKDANGHVQLREAYAHRRRTGAMSHPNLHHKHLNGCKSRGEDPRDPPSPELPAKSSRRRAASSEDTTTIGPKSPDLTPLIIGVRQSSESVEHKRQSSSAPISPQRFFQDSHDSAGQSSPELPARARRKKQDKAGKSNAHQSPELPLRVNGKEKNCNVFDSSKKQGPNANHKTNEKGVRQDNTKDVSENNSSVFKNSDKLSDGSFKGLERDTHSEVGKQKRSDKVDRDVVVKEVKPKVTDQSTTMSIPVIVADKEAKPLTGNRVPFGEENQKELLDMIDNDCRTKLHPGRLDDRYLGGGMVGGHLGVYRSASMPGFTDSSRQLVSRATCMSSGGGLISGLTRSSMTRKTLRQKQTKSWTGCGDGSPGCSDNWRFCPVHKVCNSVVDIAVMQEAHGLIMDMLADSTLPPNVVSGLKAVSSLLSPPTNYNTLQRPKISPLVALSESMYTSDIDDSPYVGERPLSLPKRLRRSLPPSLIRRMSTTWTTTTSATGMPTLEPQPLRTRSSSFRHSRDLTSSPSPGNSRSSSPAPLSRQGGGDGSLKSRSFSVGTGGLGQRSPSPNLMPPDGKGLRSSSLRGSLGGSSMPTLLKTENGQSPRLDDSLDAAEESDDDTSRLEELSNQPITLTITPDDAVKDASENVENAESTAAPTDNNNTNNVEKSEEPSTLGSSLKPRGSSKKRGSVTISEHATIIEEGMARTIPVDETAITEATEEQDEELAVDESLEEEVDPTHGECRELLGRLDEWDFPIFEISELSENQVLSQVAYRLFTDAGIFETFRISLPEFMNYFRALECGYRHKPYHNRIHAADVLHGCYYMSTQQIPGFTQVNPEDLDPMGRQDDDPDSFHTPTVTPRASISSDSSYGILAGNLPALELMALYTAAAMHDYDHPGRTNAFLVATSASQAILYNDRSVLENHHAAASWSLFLSKPEYNFLSSLDIAEFKRFRFLVVEYILATDLKRHFDFLVEFNSKVNDVDAPGINWAVESDRLLVCQMCIKLADISGPTKIKDLHCNWTYRISEEFYEQGDDERNLGLTVSPYMDRNAPQLAKLQEGFINHLVAPLCNAYGSAGLLPGRWLDEEDDDHAAQSEPKEESEMREFSDKDNDDDDDDDDDNDEESNDGDSKLRLKSAGQQKTRKMVSILTKHLKENHEMWLKVLKEEEAEKRRTENPDGLPPSPTSKDKEDGMNLSAIHTPNHEIIRQVFIPRGQDISPKNESKESKEPECVDEEESMKSMAPIREDSEERTSDCSRSMEGDNGIADQELSEDGCQDNTPTKPDEGSRAGDVQKAAEET</sequence>
<dbReference type="KEGG" id="spu:589178"/>
<feature type="compositionally biased region" description="Acidic residues" evidence="4">
    <location>
        <begin position="874"/>
        <end position="883"/>
    </location>
</feature>